<keyword evidence="3" id="KW-0171">Cobalt transport</keyword>
<evidence type="ECO:0000256" key="14">
    <source>
        <dbReference type="SAM" id="SignalP"/>
    </source>
</evidence>
<keyword evidence="7 13" id="KW-0812">Transmembrane</keyword>
<gene>
    <name evidence="15" type="ORF">F6X38_10645</name>
</gene>
<reference evidence="15 16" key="1">
    <citation type="submission" date="2019-09" db="EMBL/GenBank/DDBJ databases">
        <title>YIM 132180 draft genome.</title>
        <authorList>
            <person name="Zhang K."/>
        </authorList>
    </citation>
    <scope>NUCLEOTIDE SEQUENCE [LARGE SCALE GENOMIC DNA]</scope>
    <source>
        <strain evidence="15 16">YIM 132180</strain>
    </source>
</reference>
<keyword evidence="6" id="KW-0533">Nickel</keyword>
<keyword evidence="11 13" id="KW-0472">Membrane</keyword>
<keyword evidence="8 13" id="KW-1133">Transmembrane helix</keyword>
<dbReference type="GO" id="GO:0015099">
    <property type="term" value="F:nickel cation transmembrane transporter activity"/>
    <property type="evidence" value="ECO:0007669"/>
    <property type="project" value="UniProtKB-UniRule"/>
</dbReference>
<comment type="caution">
    <text evidence="15">The sequence shown here is derived from an EMBL/GenBank/DDBJ whole genome shotgun (WGS) entry which is preliminary data.</text>
</comment>
<name>A0A7V7PPQ9_9HYPH</name>
<dbReference type="GO" id="GO:0006824">
    <property type="term" value="P:cobalt ion transport"/>
    <property type="evidence" value="ECO:0007669"/>
    <property type="project" value="UniProtKB-KW"/>
</dbReference>
<keyword evidence="14" id="KW-0732">Signal</keyword>
<feature type="transmembrane region" description="Helical" evidence="13">
    <location>
        <begin position="291"/>
        <end position="318"/>
    </location>
</feature>
<accession>A0A7V7PPQ9</accession>
<evidence type="ECO:0000256" key="12">
    <source>
        <dbReference type="ARBA" id="ARBA00023285"/>
    </source>
</evidence>
<dbReference type="GO" id="GO:0032025">
    <property type="term" value="P:response to cobalt ion"/>
    <property type="evidence" value="ECO:0007669"/>
    <property type="project" value="TreeGrafter"/>
</dbReference>
<evidence type="ECO:0000256" key="5">
    <source>
        <dbReference type="ARBA" id="ARBA00022475"/>
    </source>
</evidence>
<keyword evidence="9" id="KW-0406">Ion transport</keyword>
<dbReference type="Pfam" id="PF03824">
    <property type="entry name" value="NicO"/>
    <property type="match status" value="1"/>
</dbReference>
<keyword evidence="16" id="KW-1185">Reference proteome</keyword>
<proteinExistence type="inferred from homology"/>
<dbReference type="InterPro" id="IPR011541">
    <property type="entry name" value="Ni/Co_transpt_high_affinity"/>
</dbReference>
<evidence type="ECO:0000313" key="16">
    <source>
        <dbReference type="Proteomes" id="UP000432089"/>
    </source>
</evidence>
<comment type="function">
    <text evidence="1">Efflux system for nickel and cobalt.</text>
</comment>
<dbReference type="PANTHER" id="PTHR40659">
    <property type="entry name" value="NICKEL/COBALT EFFLUX SYSTEM RCNA"/>
    <property type="match status" value="1"/>
</dbReference>
<feature type="signal peptide" evidence="14">
    <location>
        <begin position="1"/>
        <end position="25"/>
    </location>
</feature>
<dbReference type="GO" id="GO:0005886">
    <property type="term" value="C:plasma membrane"/>
    <property type="evidence" value="ECO:0007669"/>
    <property type="project" value="UniProtKB-SubCell"/>
</dbReference>
<dbReference type="InterPro" id="IPR051224">
    <property type="entry name" value="NiCoT_RcnA"/>
</dbReference>
<comment type="similarity">
    <text evidence="13">Belongs to the NiCoT transporter (TC 2.A.52) family.</text>
</comment>
<dbReference type="GO" id="GO:0046583">
    <property type="term" value="F:monoatomic cation efflux transmembrane transporter activity"/>
    <property type="evidence" value="ECO:0007669"/>
    <property type="project" value="TreeGrafter"/>
</dbReference>
<keyword evidence="10" id="KW-0921">Nickel transport</keyword>
<keyword evidence="12" id="KW-0170">Cobalt</keyword>
<feature type="transmembrane region" description="Helical" evidence="13">
    <location>
        <begin position="154"/>
        <end position="173"/>
    </location>
</feature>
<protein>
    <recommendedName>
        <fullName evidence="13">Nickel/cobalt efflux system</fullName>
    </recommendedName>
</protein>
<dbReference type="PANTHER" id="PTHR40659:SF1">
    <property type="entry name" value="NICKEL_COBALT EFFLUX SYSTEM RCNA"/>
    <property type="match status" value="1"/>
</dbReference>
<evidence type="ECO:0000256" key="2">
    <source>
        <dbReference type="ARBA" id="ARBA00004651"/>
    </source>
</evidence>
<evidence type="ECO:0000256" key="4">
    <source>
        <dbReference type="ARBA" id="ARBA00022448"/>
    </source>
</evidence>
<evidence type="ECO:0000313" key="15">
    <source>
        <dbReference type="EMBL" id="KAB0680019.1"/>
    </source>
</evidence>
<dbReference type="AlphaFoldDB" id="A0A7V7PPQ9"/>
<evidence type="ECO:0000256" key="13">
    <source>
        <dbReference type="RuleBase" id="RU362101"/>
    </source>
</evidence>
<organism evidence="15 16">
    <name type="scientific">Plantimonas leprariae</name>
    <dbReference type="NCBI Taxonomy" id="2615207"/>
    <lineage>
        <taxon>Bacteria</taxon>
        <taxon>Pseudomonadati</taxon>
        <taxon>Pseudomonadota</taxon>
        <taxon>Alphaproteobacteria</taxon>
        <taxon>Hyphomicrobiales</taxon>
        <taxon>Aurantimonadaceae</taxon>
        <taxon>Plantimonas</taxon>
    </lineage>
</organism>
<feature type="transmembrane region" description="Helical" evidence="13">
    <location>
        <begin position="75"/>
        <end position="96"/>
    </location>
</feature>
<feature type="chain" id="PRO_5030735284" description="Nickel/cobalt efflux system" evidence="14">
    <location>
        <begin position="26"/>
        <end position="361"/>
    </location>
</feature>
<evidence type="ECO:0000256" key="10">
    <source>
        <dbReference type="ARBA" id="ARBA00023112"/>
    </source>
</evidence>
<dbReference type="GO" id="GO:0010045">
    <property type="term" value="P:response to nickel cation"/>
    <property type="evidence" value="ECO:0007669"/>
    <property type="project" value="TreeGrafter"/>
</dbReference>
<dbReference type="EMBL" id="VZDO01000007">
    <property type="protein sequence ID" value="KAB0680019.1"/>
    <property type="molecule type" value="Genomic_DNA"/>
</dbReference>
<evidence type="ECO:0000256" key="8">
    <source>
        <dbReference type="ARBA" id="ARBA00022989"/>
    </source>
</evidence>
<evidence type="ECO:0000256" key="6">
    <source>
        <dbReference type="ARBA" id="ARBA00022596"/>
    </source>
</evidence>
<evidence type="ECO:0000256" key="1">
    <source>
        <dbReference type="ARBA" id="ARBA00002510"/>
    </source>
</evidence>
<comment type="subcellular location">
    <subcellularLocation>
        <location evidence="2 13">Cell membrane</location>
        <topology evidence="2 13">Multi-pass membrane protein</topology>
    </subcellularLocation>
</comment>
<evidence type="ECO:0000256" key="9">
    <source>
        <dbReference type="ARBA" id="ARBA00023065"/>
    </source>
</evidence>
<dbReference type="RefSeq" id="WP_150969716.1">
    <property type="nucleotide sequence ID" value="NZ_VZDO01000007.1"/>
</dbReference>
<feature type="transmembrane region" description="Helical" evidence="13">
    <location>
        <begin position="260"/>
        <end position="285"/>
    </location>
</feature>
<sequence>MRLKHFVLLAAAAAVIVAAAEPALAKSSLGIGTAEASGLPGGGPFGGLLLQINVWQRQFLMLLNKSLVAIRNGSGGTWILVGISFAYGVFHAAGPGHGKAVISSYVLADRVQLRRGIGLSFASAALQAAMAILVSCLGWFALRGTGLSMTAITGWLETASFALVAGFGAWLLLRKLVSIARRPRRTRIALDFAAPVPAFRTSGGALAFAGPAAVSAGPIMRPASGALTASETCDEDDENCGCGRAHIADPSQLSGNRFTFANAVSTVFAIGLRPCWGAVSVMAFALVNGLYLGGVLSVLAVSLGTAITVSLIAAFAVFAKGLAMRLGRASGRGTLVMDVLEIAGASIVLAMGLLLLGGALI</sequence>
<evidence type="ECO:0000256" key="7">
    <source>
        <dbReference type="ARBA" id="ARBA00022692"/>
    </source>
</evidence>
<evidence type="ECO:0000256" key="11">
    <source>
        <dbReference type="ARBA" id="ARBA00023136"/>
    </source>
</evidence>
<feature type="transmembrane region" description="Helical" evidence="13">
    <location>
        <begin position="339"/>
        <end position="360"/>
    </location>
</feature>
<keyword evidence="5" id="KW-1003">Cell membrane</keyword>
<feature type="transmembrane region" description="Helical" evidence="13">
    <location>
        <begin position="117"/>
        <end position="142"/>
    </location>
</feature>
<evidence type="ECO:0000256" key="3">
    <source>
        <dbReference type="ARBA" id="ARBA00022426"/>
    </source>
</evidence>
<keyword evidence="4 13" id="KW-0813">Transport</keyword>
<dbReference type="Proteomes" id="UP000432089">
    <property type="component" value="Unassembled WGS sequence"/>
</dbReference>